<dbReference type="OrthoDB" id="335726at2"/>
<dbReference type="PANTHER" id="PTHR43899">
    <property type="entry name" value="RH59310P"/>
    <property type="match status" value="1"/>
</dbReference>
<dbReference type="PRINTS" id="PR00081">
    <property type="entry name" value="GDHRDH"/>
</dbReference>
<gene>
    <name evidence="3" type="ORF">ATO7_00175</name>
</gene>
<dbReference type="InterPro" id="IPR051019">
    <property type="entry name" value="VLCFA-Steroid_DH"/>
</dbReference>
<organism evidence="3 4">
    <name type="scientific">Oceanococcus atlanticus</name>
    <dbReference type="NCBI Taxonomy" id="1317117"/>
    <lineage>
        <taxon>Bacteria</taxon>
        <taxon>Pseudomonadati</taxon>
        <taxon>Pseudomonadota</taxon>
        <taxon>Gammaproteobacteria</taxon>
        <taxon>Chromatiales</taxon>
        <taxon>Oceanococcaceae</taxon>
        <taxon>Oceanococcus</taxon>
    </lineage>
</organism>
<dbReference type="InterPro" id="IPR002347">
    <property type="entry name" value="SDR_fam"/>
</dbReference>
<dbReference type="STRING" id="1317117.ATO7_00175"/>
<reference evidence="3 4" key="1">
    <citation type="submission" date="2013-04" db="EMBL/GenBank/DDBJ databases">
        <title>Oceanococcus atlanticus 22II-S10r2 Genome Sequencing.</title>
        <authorList>
            <person name="Lai Q."/>
            <person name="Li G."/>
            <person name="Shao Z."/>
        </authorList>
    </citation>
    <scope>NUCLEOTIDE SEQUENCE [LARGE SCALE GENOMIC DNA]</scope>
    <source>
        <strain evidence="3 4">22II-S10r2</strain>
    </source>
</reference>
<dbReference type="PIRSF" id="PIRSF000126">
    <property type="entry name" value="11-beta-HSD1"/>
    <property type="match status" value="1"/>
</dbReference>
<name>A0A1Y1SF10_9GAMM</name>
<dbReference type="AlphaFoldDB" id="A0A1Y1SF10"/>
<accession>A0A1Y1SF10</accession>
<dbReference type="GO" id="GO:0016491">
    <property type="term" value="F:oxidoreductase activity"/>
    <property type="evidence" value="ECO:0007669"/>
    <property type="project" value="UniProtKB-KW"/>
</dbReference>
<evidence type="ECO:0000313" key="4">
    <source>
        <dbReference type="Proteomes" id="UP000192342"/>
    </source>
</evidence>
<sequence length="268" mass="29400">MILQPDFHSRYGPWAVIAGASEGIGQQYAHVLAERGFNLVTLARRLEPLEKDAELIRRRHRVEVKPCSVDLAADNLAELTAEACAGLEIGLLIYNACYSVIGEFLDIAETDHHKMLDVNCRAPVIMTRTLAPAMIERGRGGVILMSSMSGFQGTAMVANYAATKAWNINLAQGLWEEFRPHGVDVLACVAGATSTPGFEGNTPQDKRSKAFPMAPDLVAREGLKALGKRPLHITGRINRAVDVMGHLMTRRQRTRFFSNATRGIYGDN</sequence>
<dbReference type="Pfam" id="PF00106">
    <property type="entry name" value="adh_short"/>
    <property type="match status" value="1"/>
</dbReference>
<dbReference type="EMBL" id="AQQV01000001">
    <property type="protein sequence ID" value="ORE88244.1"/>
    <property type="molecule type" value="Genomic_DNA"/>
</dbReference>
<dbReference type="PANTHER" id="PTHR43899:SF13">
    <property type="entry name" value="RH59310P"/>
    <property type="match status" value="1"/>
</dbReference>
<evidence type="ECO:0000256" key="2">
    <source>
        <dbReference type="ARBA" id="ARBA00023002"/>
    </source>
</evidence>
<comment type="caution">
    <text evidence="3">The sequence shown here is derived from an EMBL/GenBank/DDBJ whole genome shotgun (WGS) entry which is preliminary data.</text>
</comment>
<keyword evidence="2" id="KW-0560">Oxidoreductase</keyword>
<protein>
    <submittedName>
        <fullName evidence="3">Short-chain dehydrogenase/reductase SDR</fullName>
    </submittedName>
</protein>
<dbReference type="Gene3D" id="3.40.50.720">
    <property type="entry name" value="NAD(P)-binding Rossmann-like Domain"/>
    <property type="match status" value="1"/>
</dbReference>
<dbReference type="RefSeq" id="WP_158522962.1">
    <property type="nucleotide sequence ID" value="NZ_AQQV01000001.1"/>
</dbReference>
<evidence type="ECO:0000313" key="3">
    <source>
        <dbReference type="EMBL" id="ORE88244.1"/>
    </source>
</evidence>
<dbReference type="Proteomes" id="UP000192342">
    <property type="component" value="Unassembled WGS sequence"/>
</dbReference>
<dbReference type="SUPFAM" id="SSF51735">
    <property type="entry name" value="NAD(P)-binding Rossmann-fold domains"/>
    <property type="match status" value="1"/>
</dbReference>
<comment type="similarity">
    <text evidence="1">Belongs to the short-chain dehydrogenases/reductases (SDR) family.</text>
</comment>
<dbReference type="InterPro" id="IPR036291">
    <property type="entry name" value="NAD(P)-bd_dom_sf"/>
</dbReference>
<evidence type="ECO:0000256" key="1">
    <source>
        <dbReference type="ARBA" id="ARBA00006484"/>
    </source>
</evidence>
<keyword evidence="4" id="KW-1185">Reference proteome</keyword>
<proteinExistence type="inferred from homology"/>